<dbReference type="Pfam" id="PF06985">
    <property type="entry name" value="HET"/>
    <property type="match status" value="1"/>
</dbReference>
<gene>
    <name evidence="3" type="ORF">PG997_002211</name>
</gene>
<dbReference type="EMBL" id="JAQQWN010000003">
    <property type="protein sequence ID" value="KAK8091850.1"/>
    <property type="molecule type" value="Genomic_DNA"/>
</dbReference>
<evidence type="ECO:0000256" key="1">
    <source>
        <dbReference type="SAM" id="MobiDB-lite"/>
    </source>
</evidence>
<evidence type="ECO:0000313" key="4">
    <source>
        <dbReference type="Proteomes" id="UP001433268"/>
    </source>
</evidence>
<dbReference type="PANTHER" id="PTHR33112">
    <property type="entry name" value="DOMAIN PROTEIN, PUTATIVE-RELATED"/>
    <property type="match status" value="1"/>
</dbReference>
<feature type="compositionally biased region" description="Polar residues" evidence="1">
    <location>
        <begin position="462"/>
        <end position="474"/>
    </location>
</feature>
<keyword evidence="4" id="KW-1185">Reference proteome</keyword>
<dbReference type="InterPro" id="IPR010730">
    <property type="entry name" value="HET"/>
</dbReference>
<organism evidence="3 4">
    <name type="scientific">Apiospora hydei</name>
    <dbReference type="NCBI Taxonomy" id="1337664"/>
    <lineage>
        <taxon>Eukaryota</taxon>
        <taxon>Fungi</taxon>
        <taxon>Dikarya</taxon>
        <taxon>Ascomycota</taxon>
        <taxon>Pezizomycotina</taxon>
        <taxon>Sordariomycetes</taxon>
        <taxon>Xylariomycetidae</taxon>
        <taxon>Amphisphaeriales</taxon>
        <taxon>Apiosporaceae</taxon>
        <taxon>Apiospora</taxon>
    </lineage>
</organism>
<evidence type="ECO:0000313" key="3">
    <source>
        <dbReference type="EMBL" id="KAK8091850.1"/>
    </source>
</evidence>
<comment type="caution">
    <text evidence="3">The sequence shown here is derived from an EMBL/GenBank/DDBJ whole genome shotgun (WGS) entry which is preliminary data.</text>
</comment>
<dbReference type="Proteomes" id="UP001433268">
    <property type="component" value="Unassembled WGS sequence"/>
</dbReference>
<reference evidence="3 4" key="1">
    <citation type="submission" date="2023-01" db="EMBL/GenBank/DDBJ databases">
        <title>Analysis of 21 Apiospora genomes using comparative genomics revels a genus with tremendous synthesis potential of carbohydrate active enzymes and secondary metabolites.</title>
        <authorList>
            <person name="Sorensen T."/>
        </authorList>
    </citation>
    <scope>NUCLEOTIDE SEQUENCE [LARGE SCALE GENOMIC DNA]</scope>
    <source>
        <strain evidence="3 4">CBS 114990</strain>
    </source>
</reference>
<sequence>MAAPPESLSGCKTCQGIWRRFTDLTFKDAVNFGPPAAALSTPCASHRPLVESFVKVFRSENRDIYRVTADMGIRRPGKEASPRLVESYSGGVFWDLLLARPEGKPDHPGTTRVLDPDWADLDMLKRWKDECLSSHGVKCENPINVSPLRPAWLVDLERKCLVPGSYAAEAAPYVTLSYTYGKYVAPGIDAETLVELQRANALGLPEITSKYVPPMVKHAMGLTSVLGERYLWVDLLCVPDGDPTLAKEEHLMQMGAVYANAVVTIIAADGDVEKGLPGLRNISGPRELCQRVIPFGEENKLVVRRPQVYRFDGHSSTDLPYYRRARTFQERLLSPRKVYFHEKELHWECACHVLHEEQVQPAAETIEESTDYPDISTMLAGFPDLGALDAVVDRYNARDLRYDEDALPAISGLLTVLSCAFPGGFLYGIPEMFFERGLGWRHGPSLMTQVRRRSPSGRPNEEGQSPSMSMSDLPSWSWIGWQGRMTMGRDGEAARINHRSHEIEETVPITKWYAARSSDTDPSQRRAIKSTWFEDREKYKDFSEPLPPGWSRHEAPEFDHFGRPRLYPDGCAEYVFRHEAGHSESWYYPFPMPEAGTPGTMPEQTPYLFCETTRVWLWGCQADRMNQVKLYDSSGGEVGELYLPNRSDLGAFPRRGIDDGCRNEREEMGLRVELVAICKSRVYEYSLDQDKRAIGPQSRGPSGILCSG</sequence>
<dbReference type="PANTHER" id="PTHR33112:SF1">
    <property type="entry name" value="HETEROKARYON INCOMPATIBILITY DOMAIN-CONTAINING PROTEIN"/>
    <property type="match status" value="1"/>
</dbReference>
<evidence type="ECO:0000259" key="2">
    <source>
        <dbReference type="Pfam" id="PF06985"/>
    </source>
</evidence>
<feature type="domain" description="Heterokaryon incompatibility" evidence="2">
    <location>
        <begin position="173"/>
        <end position="330"/>
    </location>
</feature>
<accession>A0ABR1X8Z4</accession>
<dbReference type="GeneID" id="92039586"/>
<dbReference type="RefSeq" id="XP_066673822.1">
    <property type="nucleotide sequence ID" value="XM_066806526.1"/>
</dbReference>
<protein>
    <recommendedName>
        <fullName evidence="2">Heterokaryon incompatibility domain-containing protein</fullName>
    </recommendedName>
</protein>
<name>A0ABR1X8Z4_9PEZI</name>
<proteinExistence type="predicted"/>
<feature type="region of interest" description="Disordered" evidence="1">
    <location>
        <begin position="449"/>
        <end position="474"/>
    </location>
</feature>